<organism evidence="2 3">
    <name type="scientific">Segatella copri</name>
    <dbReference type="NCBI Taxonomy" id="165179"/>
    <lineage>
        <taxon>Bacteria</taxon>
        <taxon>Pseudomonadati</taxon>
        <taxon>Bacteroidota</taxon>
        <taxon>Bacteroidia</taxon>
        <taxon>Bacteroidales</taxon>
        <taxon>Prevotellaceae</taxon>
        <taxon>Segatella</taxon>
    </lineage>
</organism>
<evidence type="ECO:0000313" key="3">
    <source>
        <dbReference type="Proteomes" id="UP000480425"/>
    </source>
</evidence>
<evidence type="ECO:0000313" key="2">
    <source>
        <dbReference type="EMBL" id="MQN81176.1"/>
    </source>
</evidence>
<dbReference type="GO" id="GO:0015628">
    <property type="term" value="P:protein secretion by the type II secretion system"/>
    <property type="evidence" value="ECO:0007669"/>
    <property type="project" value="TreeGrafter"/>
</dbReference>
<dbReference type="InterPro" id="IPR010994">
    <property type="entry name" value="RuvA_2-like"/>
</dbReference>
<keyword evidence="1" id="KW-0812">Transmembrane</keyword>
<dbReference type="PANTHER" id="PTHR21180:SF32">
    <property type="entry name" value="ENDONUCLEASE_EXONUCLEASE_PHOSPHATASE FAMILY DOMAIN-CONTAINING PROTEIN 1"/>
    <property type="match status" value="1"/>
</dbReference>
<feature type="transmembrane region" description="Helical" evidence="1">
    <location>
        <begin position="16"/>
        <end position="34"/>
    </location>
</feature>
<protein>
    <submittedName>
        <fullName evidence="2">Helix-hairpin-helix domain-containing protein</fullName>
    </submittedName>
</protein>
<gene>
    <name evidence="2" type="ORF">F7D73_09445</name>
</gene>
<dbReference type="AlphaFoldDB" id="A0A6G1U189"/>
<dbReference type="OrthoDB" id="981124at2"/>
<evidence type="ECO:0000256" key="1">
    <source>
        <dbReference type="SAM" id="Phobius"/>
    </source>
</evidence>
<dbReference type="EMBL" id="VZCB01000076">
    <property type="protein sequence ID" value="MQN81176.1"/>
    <property type="molecule type" value="Genomic_DNA"/>
</dbReference>
<dbReference type="GO" id="GO:0015627">
    <property type="term" value="C:type II protein secretion system complex"/>
    <property type="evidence" value="ECO:0007669"/>
    <property type="project" value="TreeGrafter"/>
</dbReference>
<dbReference type="InterPro" id="IPR051675">
    <property type="entry name" value="Endo/Exo/Phosphatase_dom_1"/>
</dbReference>
<dbReference type="SUPFAM" id="SSF47781">
    <property type="entry name" value="RuvA domain 2-like"/>
    <property type="match status" value="3"/>
</dbReference>
<sequence>MILRDIFYLQKNDRDALLAIIIAMTVLMGLIFLFNREPSETAQKENDSIQTYRTEHATSQNPVYYKEGYQIKEAFPFDPNTADSVQFKRLGLQAWQIRSILHYRAKGGVYSRPSDFARVYGMTKRQYEALAPFIRIADDYKPASDFYRNEPYRQQKRYNRPDITATTRSTTPENEKVYSYPHKLNPGQHININTADTTELQKIPGIGSYYAKMIIRYRDRLGGFAAAEQLNEIDGIPESALAFIHIDANHIHKLDINKLNLNQLRKHPYLNFYQAKEICDYRRQRGPIKSLEELKLLKDFPPAEIERLTPYISF</sequence>
<dbReference type="PANTHER" id="PTHR21180">
    <property type="entry name" value="ENDONUCLEASE/EXONUCLEASE/PHOSPHATASE FAMILY DOMAIN-CONTAINING PROTEIN 1"/>
    <property type="match status" value="1"/>
</dbReference>
<accession>A0A6G1U189</accession>
<proteinExistence type="predicted"/>
<keyword evidence="1" id="KW-0472">Membrane</keyword>
<dbReference type="Proteomes" id="UP000480425">
    <property type="component" value="Unassembled WGS sequence"/>
</dbReference>
<comment type="caution">
    <text evidence="2">The sequence shown here is derived from an EMBL/GenBank/DDBJ whole genome shotgun (WGS) entry which is preliminary data.</text>
</comment>
<name>A0A6G1U189_9BACT</name>
<keyword evidence="1" id="KW-1133">Transmembrane helix</keyword>
<dbReference type="Pfam" id="PF12836">
    <property type="entry name" value="HHH_3"/>
    <property type="match status" value="2"/>
</dbReference>
<dbReference type="Gene3D" id="1.10.150.280">
    <property type="entry name" value="AF1531-like domain"/>
    <property type="match status" value="2"/>
</dbReference>
<reference evidence="2 3" key="1">
    <citation type="submission" date="2019-09" db="EMBL/GenBank/DDBJ databases">
        <title>Distinct polysaccharide growth profiles of human intestinal Prevotella copri isolates.</title>
        <authorList>
            <person name="Fehlner-Peach H."/>
            <person name="Magnabosco C."/>
            <person name="Raghavan V."/>
            <person name="Scher J.U."/>
            <person name="Tett A."/>
            <person name="Cox L.M."/>
            <person name="Gottsegen C."/>
            <person name="Watters A."/>
            <person name="Wiltshire- Gordon J.D."/>
            <person name="Segata N."/>
            <person name="Bonneau R."/>
            <person name="Littman D.R."/>
        </authorList>
    </citation>
    <scope>NUCLEOTIDE SEQUENCE [LARGE SCALE GENOMIC DNA]</scope>
    <source>
        <strain evidence="3">iA622</strain>
    </source>
</reference>